<reference evidence="1 2" key="1">
    <citation type="submission" date="2022-10" db="EMBL/GenBank/DDBJ databases">
        <title>Comparative genomic analysis of Cohnella hashimotonis sp. nov., isolated from the International Space Station.</title>
        <authorList>
            <person name="Simpson A."/>
            <person name="Venkateswaran K."/>
        </authorList>
    </citation>
    <scope>NUCLEOTIDE SEQUENCE [LARGE SCALE GENOMIC DNA]</scope>
    <source>
        <strain evidence="1 2">DSM 18997</strain>
    </source>
</reference>
<name>A0A9X4KNA8_9BACL</name>
<protein>
    <submittedName>
        <fullName evidence="1">YmfQ family protein</fullName>
    </submittedName>
</protein>
<dbReference type="Proteomes" id="UP001153387">
    <property type="component" value="Unassembled WGS sequence"/>
</dbReference>
<dbReference type="RefSeq" id="WP_277566528.1">
    <property type="nucleotide sequence ID" value="NZ_JAPDHZ010000003.1"/>
</dbReference>
<organism evidence="1 2">
    <name type="scientific">Cohnella ginsengisoli</name>
    <dbReference type="NCBI Taxonomy" id="425004"/>
    <lineage>
        <taxon>Bacteria</taxon>
        <taxon>Bacillati</taxon>
        <taxon>Bacillota</taxon>
        <taxon>Bacilli</taxon>
        <taxon>Bacillales</taxon>
        <taxon>Paenibacillaceae</taxon>
        <taxon>Cohnella</taxon>
    </lineage>
</organism>
<gene>
    <name evidence="1" type="ORF">OMP38_19220</name>
</gene>
<dbReference type="EMBL" id="JAPDHZ010000003">
    <property type="protein sequence ID" value="MDG0792765.1"/>
    <property type="molecule type" value="Genomic_DNA"/>
</dbReference>
<dbReference type="Pfam" id="PF10076">
    <property type="entry name" value="Phage_Mu_Gp48"/>
    <property type="match status" value="1"/>
</dbReference>
<proteinExistence type="predicted"/>
<dbReference type="InterPro" id="IPR018755">
    <property type="entry name" value="Phage_Mu_Gp48"/>
</dbReference>
<keyword evidence="2" id="KW-1185">Reference proteome</keyword>
<evidence type="ECO:0000313" key="1">
    <source>
        <dbReference type="EMBL" id="MDG0792765.1"/>
    </source>
</evidence>
<accession>A0A9X4KNA8</accession>
<sequence>MSEAVTITSARGQVMLGYLPGYYAPSRVMCSLMEAEGTELDLLQRALDETLTQFFVDTATWGLDRWESDLGIATDPSKPLDQRRSLVKSKLRGTGTVTVALMRSVAESFDNGAIEVTQQPSLYTVTIRFVDTVGRPPNLDDIKDALNAIVPAHLAVSYSFRYLTVNEVNGLTINQMQSHPLTDFAPFLDA</sequence>
<dbReference type="AlphaFoldDB" id="A0A9X4KNA8"/>
<comment type="caution">
    <text evidence="1">The sequence shown here is derived from an EMBL/GenBank/DDBJ whole genome shotgun (WGS) entry which is preliminary data.</text>
</comment>
<evidence type="ECO:0000313" key="2">
    <source>
        <dbReference type="Proteomes" id="UP001153387"/>
    </source>
</evidence>